<evidence type="ECO:0000259" key="3">
    <source>
        <dbReference type="SMART" id="SM00849"/>
    </source>
</evidence>
<dbReference type="InterPro" id="IPR030829">
    <property type="entry name" value="SoxH-rel_PQQ_2"/>
</dbReference>
<reference evidence="4 5" key="1">
    <citation type="submission" date="2016-07" db="EMBL/GenBank/DDBJ databases">
        <title>Draft Genome Sequence of Methylophaga muralis Bur 1.</title>
        <authorList>
            <person name="Vasilenko O.V."/>
            <person name="Doronina N.V."/>
            <person name="Shmareva M.N."/>
            <person name="Tarlachkov S.V."/>
            <person name="Mustakhimov I."/>
            <person name="Trotsenko Y.A."/>
        </authorList>
    </citation>
    <scope>NUCLEOTIDE SEQUENCE [LARGE SCALE GENOMIC DNA]</scope>
    <source>
        <strain evidence="4 5">Bur 1</strain>
    </source>
</reference>
<evidence type="ECO:0000256" key="2">
    <source>
        <dbReference type="SAM" id="SignalP"/>
    </source>
</evidence>
<dbReference type="PANTHER" id="PTHR42951">
    <property type="entry name" value="METALLO-BETA-LACTAMASE DOMAIN-CONTAINING"/>
    <property type="match status" value="1"/>
</dbReference>
<dbReference type="CDD" id="cd16282">
    <property type="entry name" value="metallo-hydrolase-like_MBL-fold"/>
    <property type="match status" value="1"/>
</dbReference>
<keyword evidence="5" id="KW-1185">Reference proteome</keyword>
<feature type="signal peptide" evidence="2">
    <location>
        <begin position="1"/>
        <end position="18"/>
    </location>
</feature>
<dbReference type="InterPro" id="IPR036866">
    <property type="entry name" value="RibonucZ/Hydroxyglut_hydro"/>
</dbReference>
<dbReference type="Proteomes" id="UP000094379">
    <property type="component" value="Unassembled WGS sequence"/>
</dbReference>
<comment type="similarity">
    <text evidence="1">Belongs to the metallo-beta-lactamase superfamily. Class-B beta-lactamase family.</text>
</comment>
<dbReference type="SUPFAM" id="SSF56281">
    <property type="entry name" value="Metallo-hydrolase/oxidoreductase"/>
    <property type="match status" value="1"/>
</dbReference>
<dbReference type="AlphaFoldDB" id="A0A1E3GTS2"/>
<organism evidence="4 5">
    <name type="scientific">Methylophaga muralis</name>
    <dbReference type="NCBI Taxonomy" id="291169"/>
    <lineage>
        <taxon>Bacteria</taxon>
        <taxon>Pseudomonadati</taxon>
        <taxon>Pseudomonadota</taxon>
        <taxon>Gammaproteobacteria</taxon>
        <taxon>Thiotrichales</taxon>
        <taxon>Piscirickettsiaceae</taxon>
        <taxon>Methylophaga</taxon>
    </lineage>
</organism>
<feature type="domain" description="Metallo-beta-lactamase" evidence="3">
    <location>
        <begin position="53"/>
        <end position="238"/>
    </location>
</feature>
<dbReference type="Pfam" id="PF00753">
    <property type="entry name" value="Lactamase_B"/>
    <property type="match status" value="1"/>
</dbReference>
<dbReference type="GO" id="GO:0004416">
    <property type="term" value="F:hydroxyacylglutathione hydrolase activity"/>
    <property type="evidence" value="ECO:0007669"/>
    <property type="project" value="UniProtKB-EC"/>
</dbReference>
<keyword evidence="2" id="KW-0732">Signal</keyword>
<sequence>MPLLILLLFILIPWSARASADALESYVIQQVSEGVYYHQGVHQEADSENLGAIANVGFIIGDECVAVIDSGGSFREGELLHAAIRAKTELPICYVINTHVHPDHILGNAAFKNDKPKFIGHEKSPAAMISRQQHYAKQFSEILGSAYQGAEFIEADILVTTDAPLRLDLGNRPIILTAYTTAHTDHDLTVYDVKTSTLWTGDLLFVERVPALDGSINGWIDALDKLIELNAAMIIPGHGTAFAREESVGWQKLLNYLTTIREEIRFIINDMGTIEEAIASVGKQEAEKWKLFEDYHRRNVTAAFVELEWE</sequence>
<dbReference type="STRING" id="291169.A9E74_00971"/>
<dbReference type="InterPro" id="IPR001279">
    <property type="entry name" value="Metallo-B-lactamas"/>
</dbReference>
<comment type="caution">
    <text evidence="4">The sequence shown here is derived from an EMBL/GenBank/DDBJ whole genome shotgun (WGS) entry which is preliminary data.</text>
</comment>
<evidence type="ECO:0000313" key="4">
    <source>
        <dbReference type="EMBL" id="ODN67437.1"/>
    </source>
</evidence>
<dbReference type="RefSeq" id="WP_069295488.1">
    <property type="nucleotide sequence ID" value="NZ_MCRI01000006.1"/>
</dbReference>
<dbReference type="PANTHER" id="PTHR42951:SF4">
    <property type="entry name" value="ACYL-COENZYME A THIOESTERASE MBLAC2"/>
    <property type="match status" value="1"/>
</dbReference>
<dbReference type="Gene3D" id="3.60.15.10">
    <property type="entry name" value="Ribonuclease Z/Hydroxyacylglutathione hydrolase-like"/>
    <property type="match status" value="1"/>
</dbReference>
<accession>A0A1E3GTS2</accession>
<dbReference type="InterPro" id="IPR050855">
    <property type="entry name" value="NDM-1-like"/>
</dbReference>
<protein>
    <submittedName>
        <fullName evidence="4">Hydroxyacylglutathione hydrolase</fullName>
        <ecNumber evidence="4">3.1.2.6</ecNumber>
    </submittedName>
</protein>
<dbReference type="EC" id="3.1.2.6" evidence="4"/>
<dbReference type="SMART" id="SM00849">
    <property type="entry name" value="Lactamase_B"/>
    <property type="match status" value="1"/>
</dbReference>
<dbReference type="PATRIC" id="fig|291169.3.peg.977"/>
<gene>
    <name evidence="4" type="primary">gloB_2</name>
    <name evidence="4" type="ORF">A9E74_00971</name>
</gene>
<dbReference type="EMBL" id="MCRI01000006">
    <property type="protein sequence ID" value="ODN67437.1"/>
    <property type="molecule type" value="Genomic_DNA"/>
</dbReference>
<keyword evidence="4" id="KW-0378">Hydrolase</keyword>
<dbReference type="GO" id="GO:0017001">
    <property type="term" value="P:antibiotic catabolic process"/>
    <property type="evidence" value="ECO:0007669"/>
    <property type="project" value="UniProtKB-ARBA"/>
</dbReference>
<name>A0A1E3GTS2_9GAMM</name>
<evidence type="ECO:0000256" key="1">
    <source>
        <dbReference type="ARBA" id="ARBA00005250"/>
    </source>
</evidence>
<dbReference type="NCBIfam" id="TIGR04559">
    <property type="entry name" value="SoxH_rel_PQQ_2"/>
    <property type="match status" value="1"/>
</dbReference>
<feature type="chain" id="PRO_5009128657" evidence="2">
    <location>
        <begin position="19"/>
        <end position="310"/>
    </location>
</feature>
<proteinExistence type="inferred from homology"/>
<evidence type="ECO:0000313" key="5">
    <source>
        <dbReference type="Proteomes" id="UP000094379"/>
    </source>
</evidence>